<dbReference type="EMBL" id="UZAU01000264">
    <property type="status" value="NOT_ANNOTATED_CDS"/>
    <property type="molecule type" value="Genomic_DNA"/>
</dbReference>
<name>A0A803P9X3_CANSA</name>
<dbReference type="Gramene" id="evm.model.03.671">
    <property type="protein sequence ID" value="cds.evm.model.03.671"/>
    <property type="gene ID" value="evm.TU.03.671"/>
</dbReference>
<reference evidence="1" key="1">
    <citation type="submission" date="2018-11" db="EMBL/GenBank/DDBJ databases">
        <authorList>
            <person name="Grassa J C."/>
        </authorList>
    </citation>
    <scope>NUCLEOTIDE SEQUENCE [LARGE SCALE GENOMIC DNA]</scope>
</reference>
<protein>
    <submittedName>
        <fullName evidence="1">Uncharacterized protein</fullName>
    </submittedName>
</protein>
<keyword evidence="2" id="KW-1185">Reference proteome</keyword>
<dbReference type="EnsemblPlants" id="evm.model.03.671">
    <property type="protein sequence ID" value="cds.evm.model.03.671"/>
    <property type="gene ID" value="evm.TU.03.671"/>
</dbReference>
<dbReference type="Proteomes" id="UP000596661">
    <property type="component" value="Chromosome 3"/>
</dbReference>
<proteinExistence type="predicted"/>
<evidence type="ECO:0000313" key="2">
    <source>
        <dbReference type="Proteomes" id="UP000596661"/>
    </source>
</evidence>
<evidence type="ECO:0000313" key="1">
    <source>
        <dbReference type="EnsemblPlants" id="cds.evm.model.03.671"/>
    </source>
</evidence>
<accession>A0A803P9X3</accession>
<organism evidence="1 2">
    <name type="scientific">Cannabis sativa</name>
    <name type="common">Hemp</name>
    <name type="synonym">Marijuana</name>
    <dbReference type="NCBI Taxonomy" id="3483"/>
    <lineage>
        <taxon>Eukaryota</taxon>
        <taxon>Viridiplantae</taxon>
        <taxon>Streptophyta</taxon>
        <taxon>Embryophyta</taxon>
        <taxon>Tracheophyta</taxon>
        <taxon>Spermatophyta</taxon>
        <taxon>Magnoliopsida</taxon>
        <taxon>eudicotyledons</taxon>
        <taxon>Gunneridae</taxon>
        <taxon>Pentapetalae</taxon>
        <taxon>rosids</taxon>
        <taxon>fabids</taxon>
        <taxon>Rosales</taxon>
        <taxon>Cannabaceae</taxon>
        <taxon>Cannabis</taxon>
    </lineage>
</organism>
<sequence>MEEDIKSKKTREEALEKEVESLESVALEAFYKFWKANPEGHFDYLDETKEAYHSYYVDKKTNKTLRQLTPQL</sequence>
<reference evidence="1" key="2">
    <citation type="submission" date="2021-03" db="UniProtKB">
        <authorList>
            <consortium name="EnsemblPlants"/>
        </authorList>
    </citation>
    <scope>IDENTIFICATION</scope>
</reference>
<dbReference type="AlphaFoldDB" id="A0A803P9X3"/>